<name>A0A2I0BQ34_PLAFO</name>
<keyword evidence="1" id="KW-0175">Coiled coil</keyword>
<dbReference type="SMR" id="A0A2I0BQ34"/>
<dbReference type="AlphaFoldDB" id="A0A2I0BQ34"/>
<reference evidence="4 5" key="1">
    <citation type="submission" date="2017-11" db="EMBL/GenBank/DDBJ databases">
        <title>Plasmodium falciparum NF54 genome assembly.</title>
        <authorList>
            <person name="Bryant J.M."/>
            <person name="Baumgarten S."/>
            <person name="Scheidig-Benatar C."/>
            <person name="Scherf A."/>
        </authorList>
    </citation>
    <scope>NUCLEOTIDE SEQUENCE [LARGE SCALE GENOMIC DNA]</scope>
    <source>
        <strain evidence="4">NF54</strain>
    </source>
</reference>
<dbReference type="InterPro" id="IPR011992">
    <property type="entry name" value="EF-hand-dom_pair"/>
</dbReference>
<dbReference type="Proteomes" id="UP000754359">
    <property type="component" value="Unassembled WGS sequence"/>
</dbReference>
<dbReference type="Pfam" id="PF02009">
    <property type="entry name" value="RIFIN"/>
    <property type="match status" value="1"/>
</dbReference>
<organism evidence="4 5">
    <name type="scientific">Plasmodium falciparum (isolate NF54)</name>
    <dbReference type="NCBI Taxonomy" id="5843"/>
    <lineage>
        <taxon>Eukaryota</taxon>
        <taxon>Sar</taxon>
        <taxon>Alveolata</taxon>
        <taxon>Apicomplexa</taxon>
        <taxon>Aconoidasida</taxon>
        <taxon>Haemosporida</taxon>
        <taxon>Plasmodiidae</taxon>
        <taxon>Plasmodium</taxon>
        <taxon>Plasmodium (Laverania)</taxon>
    </lineage>
</organism>
<dbReference type="Proteomes" id="UP000232684">
    <property type="component" value="Unassembled WGS sequence"/>
</dbReference>
<evidence type="ECO:0000313" key="6">
    <source>
        <dbReference type="Proteomes" id="UP000754359"/>
    </source>
</evidence>
<accession>A0A2I0BQ34</accession>
<dbReference type="InterPro" id="IPR006373">
    <property type="entry name" value="VSA_Rifin"/>
</dbReference>
<keyword evidence="2" id="KW-0812">Transmembrane</keyword>
<proteinExistence type="predicted"/>
<gene>
    <name evidence="4" type="ORF">CK202_4970</name>
    <name evidence="3" type="ORF">CYL21_4064</name>
</gene>
<evidence type="ECO:0000313" key="4">
    <source>
        <dbReference type="EMBL" id="PKC42959.1"/>
    </source>
</evidence>
<keyword evidence="2" id="KW-0472">Membrane</keyword>
<dbReference type="NCBIfam" id="TIGR01477">
    <property type="entry name" value="RIFIN"/>
    <property type="match status" value="1"/>
</dbReference>
<feature type="transmembrane region" description="Helical" evidence="2">
    <location>
        <begin position="307"/>
        <end position="329"/>
    </location>
</feature>
<sequence>MKIHYINILLFELPLNILIYNQRNHNSTTPHHPPNTRLLCECELYAPATYDDDPQMKEVMVKFSKQTQQRFEEYDERMKTTRQKCKDKCDKEIQKIILKDRLEKQMEQQLTTLETKIDTNDIPTCICEKSMADKLEKECLKCAQNLGGIVAPSSGVLVGIAEGALYAWKPTAITAAKKAALAEATDAAIEAGMNAVSLKIEELGTVFKPSEGFVNLSSIVNKLTYNNGDALVESAKNVIGGLYSNGKGGNTIFYNTTIHTKSGTLYVGNFGDIGRAAHDAKLASETTALTKAKVGAVESTYGGCQTAIIASIVAIVVIVLIMVIIYLILRYRRKKKVNKKLQYIKLLNE</sequence>
<dbReference type="EMBL" id="NYMT01000017">
    <property type="protein sequence ID" value="PKC42959.1"/>
    <property type="molecule type" value="Genomic_DNA"/>
</dbReference>
<dbReference type="SUPFAM" id="SSF47473">
    <property type="entry name" value="EF-hand"/>
    <property type="match status" value="1"/>
</dbReference>
<evidence type="ECO:0000256" key="2">
    <source>
        <dbReference type="SAM" id="Phobius"/>
    </source>
</evidence>
<dbReference type="EMBL" id="QFXU01000019">
    <property type="protein sequence ID" value="KAF4327774.1"/>
    <property type="molecule type" value="Genomic_DNA"/>
</dbReference>
<keyword evidence="2" id="KW-1133">Transmembrane helix</keyword>
<feature type="coiled-coil region" evidence="1">
    <location>
        <begin position="64"/>
        <end position="119"/>
    </location>
</feature>
<evidence type="ECO:0000313" key="3">
    <source>
        <dbReference type="EMBL" id="KAF4327774.1"/>
    </source>
</evidence>
<dbReference type="VEuPathDB" id="PlasmoDB:PfNF54_060005500"/>
<evidence type="ECO:0000313" key="5">
    <source>
        <dbReference type="Proteomes" id="UP000232684"/>
    </source>
</evidence>
<protein>
    <submittedName>
        <fullName evidence="4">Rifin</fullName>
    </submittedName>
</protein>
<comment type="caution">
    <text evidence="4">The sequence shown here is derived from an EMBL/GenBank/DDBJ whole genome shotgun (WGS) entry which is preliminary data.</text>
</comment>
<evidence type="ECO:0000256" key="1">
    <source>
        <dbReference type="SAM" id="Coils"/>
    </source>
</evidence>
<reference evidence="3 6" key="2">
    <citation type="submission" date="2018-05" db="EMBL/GenBank/DDBJ databases">
        <title>Genome assembly of Plasmodium falciparum NF54 DiCre.</title>
        <authorList>
            <person name="Baumgarten S."/>
            <person name="Treeck M."/>
            <person name="Scherf A."/>
        </authorList>
    </citation>
    <scope>NUCLEOTIDE SEQUENCE [LARGE SCALE GENOMIC DNA]</scope>
    <source>
        <strain evidence="3">NF54</strain>
    </source>
</reference>